<dbReference type="PANTHER" id="PTHR22572">
    <property type="entry name" value="SUGAR-1-PHOSPHATE GUANYL TRANSFERASE"/>
    <property type="match status" value="1"/>
</dbReference>
<dbReference type="Gene3D" id="3.90.550.10">
    <property type="entry name" value="Spore Coat Polysaccharide Biosynthesis Protein SpsA, Chain A"/>
    <property type="match status" value="1"/>
</dbReference>
<gene>
    <name evidence="3" type="ORF">OMM_00707</name>
</gene>
<dbReference type="SUPFAM" id="SSF56112">
    <property type="entry name" value="Protein kinase-like (PK-like)"/>
    <property type="match status" value="1"/>
</dbReference>
<dbReference type="Gene3D" id="3.30.200.20">
    <property type="entry name" value="Phosphorylase Kinase, domain 1"/>
    <property type="match status" value="1"/>
</dbReference>
<dbReference type="InterPro" id="IPR002575">
    <property type="entry name" value="Aminoglycoside_PTrfase"/>
</dbReference>
<evidence type="ECO:0000259" key="1">
    <source>
        <dbReference type="Pfam" id="PF00483"/>
    </source>
</evidence>
<organism evidence="3 4">
    <name type="scientific">Candidatus Magnetoglobus multicellularis str. Araruama</name>
    <dbReference type="NCBI Taxonomy" id="890399"/>
    <lineage>
        <taxon>Bacteria</taxon>
        <taxon>Pseudomonadati</taxon>
        <taxon>Thermodesulfobacteriota</taxon>
        <taxon>Desulfobacteria</taxon>
        <taxon>Desulfobacterales</taxon>
        <taxon>Desulfobacteraceae</taxon>
        <taxon>Candidatus Magnetoglobus</taxon>
    </lineage>
</organism>
<dbReference type="Gene3D" id="3.90.1200.10">
    <property type="match status" value="1"/>
</dbReference>
<dbReference type="InterPro" id="IPR011009">
    <property type="entry name" value="Kinase-like_dom_sf"/>
</dbReference>
<dbReference type="InterPro" id="IPR005835">
    <property type="entry name" value="NTP_transferase_dom"/>
</dbReference>
<feature type="domain" description="Nucleotidyl transferase" evidence="1">
    <location>
        <begin position="24"/>
        <end position="245"/>
    </location>
</feature>
<dbReference type="Proteomes" id="UP000189670">
    <property type="component" value="Unassembled WGS sequence"/>
</dbReference>
<dbReference type="InterPro" id="IPR029044">
    <property type="entry name" value="Nucleotide-diphossugar_trans"/>
</dbReference>
<dbReference type="EMBL" id="ATBP01000039">
    <property type="protein sequence ID" value="ETR73774.1"/>
    <property type="molecule type" value="Genomic_DNA"/>
</dbReference>
<dbReference type="SUPFAM" id="SSF53448">
    <property type="entry name" value="Nucleotide-diphospho-sugar transferases"/>
    <property type="match status" value="1"/>
</dbReference>
<evidence type="ECO:0000313" key="4">
    <source>
        <dbReference type="Proteomes" id="UP000189670"/>
    </source>
</evidence>
<dbReference type="InterPro" id="IPR050486">
    <property type="entry name" value="Mannose-1P_guanyltransferase"/>
</dbReference>
<evidence type="ECO:0000259" key="2">
    <source>
        <dbReference type="Pfam" id="PF01636"/>
    </source>
</evidence>
<dbReference type="Pfam" id="PF00483">
    <property type="entry name" value="NTP_transferase"/>
    <property type="match status" value="1"/>
</dbReference>
<proteinExistence type="predicted"/>
<feature type="domain" description="Aminoglycoside phosphotransferase" evidence="2">
    <location>
        <begin position="310"/>
        <end position="506"/>
    </location>
</feature>
<keyword evidence="3" id="KW-0808">Transferase</keyword>
<reference evidence="4" key="1">
    <citation type="submission" date="2012-11" db="EMBL/GenBank/DDBJ databases">
        <authorList>
            <person name="Lucero-Rivera Y.E."/>
            <person name="Tovar-Ramirez D."/>
        </authorList>
    </citation>
    <scope>NUCLEOTIDE SEQUENCE [LARGE SCALE GENOMIC DNA]</scope>
    <source>
        <strain evidence="4">Araruama</strain>
    </source>
</reference>
<dbReference type="AlphaFoldDB" id="A0A1V1PG71"/>
<comment type="caution">
    <text evidence="3">The sequence shown here is derived from an EMBL/GenBank/DDBJ whole genome shotgun (WGS) entry which is preliminary data.</text>
</comment>
<name>A0A1V1PG71_9BACT</name>
<protein>
    <submittedName>
        <fullName evidence="3">Aminoglycoside phosphotransferase</fullName>
    </submittedName>
</protein>
<sequence>MWMKFIIMMKNPAFSDGIIKMMQAMILAAGLGKRLLPYTRICPKPLFSIDRQPILHRTIMKLIGDGFSDILVNTHHLALDVQNFILSQNYAGTVQVCHEPKILGTGGGINNMLKQAASVPILVVNSDIVTDLNFKHIYDIHNSHDDPVTLILHDELQYNTVRVLNNTVVSFKTNDTNDTLKAFTGIHVIDAIVGNYIPDNKNYSIITAYEQMIHDGHRIYAHIASNHYWADIGTPQGFAKASARMMSQTAFQTVEKKFHAQKLKGDGSDRFWWRYQSDEESMIMVDHGISRIAVPGINLKNIDKTPQSCLEVESFVKIGNHLHSCDVPVPRIIHYDLFSGIVFVEDLGDIHLQDYVSLMDEAHIKFAYQSVIDILIHMSTQAAVGFNSDWTCQTACYDAAMILKYECRYFAEAFLKNYLGINIAWSELEMEFSALTNAALTNTQWGFMHRDFQSRNIMRTKDQFYVIDFQGGRWGPIQYDLASLLIDPYVGLSEYLQDELLAYCLDQYSRIIDIDSHSFIQTYHYCRLFRNFQMLGAFAFLSKTKGKKSFEQYIPPALERLRQEVENWSFVACPTIIDCILEKGL</sequence>
<accession>A0A1V1PG71</accession>
<dbReference type="Pfam" id="PF01636">
    <property type="entry name" value="APH"/>
    <property type="match status" value="1"/>
</dbReference>
<dbReference type="GO" id="GO:0016740">
    <property type="term" value="F:transferase activity"/>
    <property type="evidence" value="ECO:0007669"/>
    <property type="project" value="UniProtKB-KW"/>
</dbReference>
<evidence type="ECO:0000313" key="3">
    <source>
        <dbReference type="EMBL" id="ETR73774.1"/>
    </source>
</evidence>